<keyword evidence="4 7" id="KW-0812">Transmembrane</keyword>
<evidence type="ECO:0000256" key="6">
    <source>
        <dbReference type="ARBA" id="ARBA00023136"/>
    </source>
</evidence>
<evidence type="ECO:0000256" key="5">
    <source>
        <dbReference type="ARBA" id="ARBA00022989"/>
    </source>
</evidence>
<keyword evidence="5 7" id="KW-1133">Transmembrane helix</keyword>
<comment type="similarity">
    <text evidence="2">Belongs to the UPF0718 family.</text>
</comment>
<evidence type="ECO:0000256" key="2">
    <source>
        <dbReference type="ARBA" id="ARBA00006386"/>
    </source>
</evidence>
<comment type="subcellular location">
    <subcellularLocation>
        <location evidence="1">Cell membrane</location>
        <topology evidence="1">Multi-pass membrane protein</topology>
    </subcellularLocation>
</comment>
<protein>
    <submittedName>
        <fullName evidence="8">Uncharacterized membrane protein YraQ (UPF0718 family)</fullName>
    </submittedName>
</protein>
<keyword evidence="9" id="KW-1185">Reference proteome</keyword>
<dbReference type="PANTHER" id="PTHR43299">
    <property type="entry name" value="UPF0718 PROTEIN YRAQ"/>
    <property type="match status" value="1"/>
</dbReference>
<evidence type="ECO:0000256" key="7">
    <source>
        <dbReference type="SAM" id="Phobius"/>
    </source>
</evidence>
<evidence type="ECO:0000313" key="8">
    <source>
        <dbReference type="EMBL" id="MBP1932384.1"/>
    </source>
</evidence>
<dbReference type="PANTHER" id="PTHR43299:SF1">
    <property type="entry name" value="UPF0718 PROTEIN YRAQ"/>
    <property type="match status" value="1"/>
</dbReference>
<comment type="caution">
    <text evidence="8">The sequence shown here is derived from an EMBL/GenBank/DDBJ whole genome shotgun (WGS) entry which is preliminary data.</text>
</comment>
<dbReference type="Pfam" id="PF03773">
    <property type="entry name" value="ArsP_1"/>
    <property type="match status" value="1"/>
</dbReference>
<feature type="transmembrane region" description="Helical" evidence="7">
    <location>
        <begin position="41"/>
        <end position="59"/>
    </location>
</feature>
<gene>
    <name evidence="8" type="ORF">J2Z37_002385</name>
</gene>
<name>A0ABS4GQ46_9BACL</name>
<feature type="transmembrane region" description="Helical" evidence="7">
    <location>
        <begin position="162"/>
        <end position="183"/>
    </location>
</feature>
<keyword evidence="6 7" id="KW-0472">Membrane</keyword>
<feature type="transmembrane region" description="Helical" evidence="7">
    <location>
        <begin position="95"/>
        <end position="120"/>
    </location>
</feature>
<dbReference type="Proteomes" id="UP001519343">
    <property type="component" value="Unassembled WGS sequence"/>
</dbReference>
<feature type="transmembrane region" description="Helical" evidence="7">
    <location>
        <begin position="132"/>
        <end position="150"/>
    </location>
</feature>
<evidence type="ECO:0000313" key="9">
    <source>
        <dbReference type="Proteomes" id="UP001519343"/>
    </source>
</evidence>
<evidence type="ECO:0000256" key="3">
    <source>
        <dbReference type="ARBA" id="ARBA00022475"/>
    </source>
</evidence>
<dbReference type="EMBL" id="JAGGKT010000006">
    <property type="protein sequence ID" value="MBP1932384.1"/>
    <property type="molecule type" value="Genomic_DNA"/>
</dbReference>
<keyword evidence="3" id="KW-1003">Cell membrane</keyword>
<feature type="transmembrane region" description="Helical" evidence="7">
    <location>
        <begin position="195"/>
        <end position="217"/>
    </location>
</feature>
<dbReference type="InterPro" id="IPR005524">
    <property type="entry name" value="DUF318"/>
</dbReference>
<evidence type="ECO:0000256" key="4">
    <source>
        <dbReference type="ARBA" id="ARBA00022692"/>
    </source>
</evidence>
<sequence length="218" mass="23895">MSLRKRFASVGAALAFWLGNPVLNPATLIFMGFVLGWDFTALRIVFGLLLVFGVSYFANRFVNEESLEMDDEFLELPKHAEDSHRSLFVRWISSMWSLFIGVLPAYIITVLALGAARAWIFPSVSPAWSNSIFAMIGFAIVGTLFVIPTAAEIPIVKTMMSYGLGSGPATVLMMTLPAISLPSLLMVRKVFPTKVLLFITGMVMCIGLVTGLVAMMIM</sequence>
<reference evidence="8 9" key="1">
    <citation type="submission" date="2021-03" db="EMBL/GenBank/DDBJ databases">
        <title>Genomic Encyclopedia of Type Strains, Phase IV (KMG-IV): sequencing the most valuable type-strain genomes for metagenomic binning, comparative biology and taxonomic classification.</title>
        <authorList>
            <person name="Goeker M."/>
        </authorList>
    </citation>
    <scope>NUCLEOTIDE SEQUENCE [LARGE SCALE GENOMIC DNA]</scope>
    <source>
        <strain evidence="8 9">DSM 24738</strain>
    </source>
</reference>
<accession>A0ABS4GQ46</accession>
<proteinExistence type="inferred from homology"/>
<organism evidence="8 9">
    <name type="scientific">Ammoniphilus resinae</name>
    <dbReference type="NCBI Taxonomy" id="861532"/>
    <lineage>
        <taxon>Bacteria</taxon>
        <taxon>Bacillati</taxon>
        <taxon>Bacillota</taxon>
        <taxon>Bacilli</taxon>
        <taxon>Bacillales</taxon>
        <taxon>Paenibacillaceae</taxon>
        <taxon>Aneurinibacillus group</taxon>
        <taxon>Ammoniphilus</taxon>
    </lineage>
</organism>
<evidence type="ECO:0000256" key="1">
    <source>
        <dbReference type="ARBA" id="ARBA00004651"/>
    </source>
</evidence>